<dbReference type="STRING" id="102285.A0A0R3T8X5"/>
<evidence type="ECO:0000313" key="4">
    <source>
        <dbReference type="EMBL" id="VDN99371.1"/>
    </source>
</evidence>
<dbReference type="SUPFAM" id="SSF52087">
    <property type="entry name" value="CRAL/TRIO domain"/>
    <property type="match status" value="1"/>
</dbReference>
<protein>
    <submittedName>
        <fullName evidence="6">CRAL-TRIO domain-containing protein</fullName>
    </submittedName>
</protein>
<sequence length="435" mass="49624">DSYPARVRNILIIAAPFWFRPPYHLSRLFVKDKIRERIFAIERRQLINFLPIASIPQGLGGTLSHRHIDWLRTCFDRLGSSVLSNGKEEDYFNPMKVLPPSFMLSRRLSFTQPHHQFTLDRYDIQRNQVHHFPHQRVVAHGMNGNRTISTNSVRKDTTAWTYNRLLRPGAPKNHLNSISLSDDEDNSHNSLKHSITSSLIVTNNNNNNKLNSNGSSKEVVAPPSTATSLTSPTRISVDQFLSEFPRKFPSTFEREFEVSIRPIGSNCPTSAVNGNSAMTSTTRFSDRANYAKNRYVDVPCLDHSAVILPGDGYIHANYVDGYLKRKAYILTQDPLTLWTVDAATVFQFIVCNCSHSLVLSSMGKPHICWNCRREYRSRNLVKSPRVVENIRFPFQLQTLLLSRATFRFAAFKCVLAKDLLVSIDLGCNREEITRV</sequence>
<dbReference type="GO" id="GO:0004725">
    <property type="term" value="F:protein tyrosine phosphatase activity"/>
    <property type="evidence" value="ECO:0007669"/>
    <property type="project" value="InterPro"/>
</dbReference>
<dbReference type="InterPro" id="IPR001251">
    <property type="entry name" value="CRAL-TRIO_dom"/>
</dbReference>
<dbReference type="SUPFAM" id="SSF52799">
    <property type="entry name" value="(Phosphotyrosine protein) phosphatases II"/>
    <property type="match status" value="1"/>
</dbReference>
<accession>A0A0R3T8X5</accession>
<dbReference type="PROSITE" id="PS50191">
    <property type="entry name" value="CRAL_TRIO"/>
    <property type="match status" value="1"/>
</dbReference>
<dbReference type="Gene3D" id="3.90.190.10">
    <property type="entry name" value="Protein tyrosine phosphatase superfamily"/>
    <property type="match status" value="1"/>
</dbReference>
<dbReference type="WBParaSite" id="HNAJ_0000351401-mRNA-1">
    <property type="protein sequence ID" value="HNAJ_0000351401-mRNA-1"/>
    <property type="gene ID" value="HNAJ_0000351401"/>
</dbReference>
<dbReference type="OrthoDB" id="6277409at2759"/>
<dbReference type="Pfam" id="PF00102">
    <property type="entry name" value="Y_phosphatase"/>
    <property type="match status" value="1"/>
</dbReference>
<keyword evidence="5" id="KW-1185">Reference proteome</keyword>
<dbReference type="InterPro" id="IPR029021">
    <property type="entry name" value="Prot-tyrosine_phosphatase-like"/>
</dbReference>
<proteinExistence type="predicted"/>
<evidence type="ECO:0000259" key="3">
    <source>
        <dbReference type="PROSITE" id="PS50191"/>
    </source>
</evidence>
<dbReference type="PANTHER" id="PTHR19134:SF449">
    <property type="entry name" value="TYROSINE-PROTEIN PHOSPHATASE 1"/>
    <property type="match status" value="1"/>
</dbReference>
<reference evidence="6" key="1">
    <citation type="submission" date="2017-02" db="UniProtKB">
        <authorList>
            <consortium name="WormBaseParasite"/>
        </authorList>
    </citation>
    <scope>IDENTIFICATION</scope>
</reference>
<dbReference type="InterPro" id="IPR000242">
    <property type="entry name" value="PTP_cat"/>
</dbReference>
<gene>
    <name evidence="4" type="ORF">HNAJ_LOCUS3512</name>
</gene>
<evidence type="ECO:0000259" key="2">
    <source>
        <dbReference type="PROSITE" id="PS50055"/>
    </source>
</evidence>
<name>A0A0R3T8X5_RODNA</name>
<dbReference type="InterPro" id="IPR036865">
    <property type="entry name" value="CRAL-TRIO_dom_sf"/>
</dbReference>
<feature type="domain" description="CRAL-TRIO" evidence="3">
    <location>
        <begin position="1"/>
        <end position="67"/>
    </location>
</feature>
<dbReference type="EMBL" id="UZAE01002080">
    <property type="protein sequence ID" value="VDN99371.1"/>
    <property type="molecule type" value="Genomic_DNA"/>
</dbReference>
<reference evidence="4 5" key="2">
    <citation type="submission" date="2018-11" db="EMBL/GenBank/DDBJ databases">
        <authorList>
            <consortium name="Pathogen Informatics"/>
        </authorList>
    </citation>
    <scope>NUCLEOTIDE SEQUENCE [LARGE SCALE GENOMIC DNA]</scope>
</reference>
<dbReference type="PROSITE" id="PS50055">
    <property type="entry name" value="TYR_PHOSPHATASE_PTP"/>
    <property type="match status" value="1"/>
</dbReference>
<evidence type="ECO:0000313" key="5">
    <source>
        <dbReference type="Proteomes" id="UP000278807"/>
    </source>
</evidence>
<dbReference type="Pfam" id="PF00650">
    <property type="entry name" value="CRAL_TRIO"/>
    <property type="match status" value="1"/>
</dbReference>
<feature type="region of interest" description="Disordered" evidence="1">
    <location>
        <begin position="171"/>
        <end position="230"/>
    </location>
</feature>
<dbReference type="InterPro" id="IPR050348">
    <property type="entry name" value="Protein-Tyr_Phosphatase"/>
</dbReference>
<feature type="compositionally biased region" description="Low complexity" evidence="1">
    <location>
        <begin position="194"/>
        <end position="230"/>
    </location>
</feature>
<organism evidence="6">
    <name type="scientific">Rodentolepis nana</name>
    <name type="common">Dwarf tapeworm</name>
    <name type="synonym">Hymenolepis nana</name>
    <dbReference type="NCBI Taxonomy" id="102285"/>
    <lineage>
        <taxon>Eukaryota</taxon>
        <taxon>Metazoa</taxon>
        <taxon>Spiralia</taxon>
        <taxon>Lophotrochozoa</taxon>
        <taxon>Platyhelminthes</taxon>
        <taxon>Cestoda</taxon>
        <taxon>Eucestoda</taxon>
        <taxon>Cyclophyllidea</taxon>
        <taxon>Hymenolepididae</taxon>
        <taxon>Rodentolepis</taxon>
    </lineage>
</organism>
<dbReference type="AlphaFoldDB" id="A0A0R3T8X5"/>
<evidence type="ECO:0000256" key="1">
    <source>
        <dbReference type="SAM" id="MobiDB-lite"/>
    </source>
</evidence>
<dbReference type="PANTHER" id="PTHR19134">
    <property type="entry name" value="RECEPTOR-TYPE TYROSINE-PROTEIN PHOSPHATASE"/>
    <property type="match status" value="1"/>
</dbReference>
<dbReference type="Gene3D" id="3.40.525.10">
    <property type="entry name" value="CRAL-TRIO lipid binding domain"/>
    <property type="match status" value="1"/>
</dbReference>
<feature type="domain" description="Tyrosine-protein phosphatase" evidence="2">
    <location>
        <begin position="289"/>
        <end position="335"/>
    </location>
</feature>
<dbReference type="Proteomes" id="UP000278807">
    <property type="component" value="Unassembled WGS sequence"/>
</dbReference>
<evidence type="ECO:0000313" key="6">
    <source>
        <dbReference type="WBParaSite" id="HNAJ_0000351401-mRNA-1"/>
    </source>
</evidence>